<evidence type="ECO:0000256" key="3">
    <source>
        <dbReference type="ARBA" id="ARBA00022603"/>
    </source>
</evidence>
<keyword evidence="5 6" id="KW-0949">S-adenosyl-L-methionine</keyword>
<dbReference type="PANTHER" id="PTHR13393">
    <property type="entry name" value="SAM-DEPENDENT METHYLTRANSFERASE"/>
    <property type="match status" value="1"/>
</dbReference>
<comment type="caution">
    <text evidence="7">The sequence shown here is derived from an EMBL/GenBank/DDBJ whole genome shotgun (WGS) entry which is preliminary data.</text>
</comment>
<comment type="function">
    <text evidence="6">Specifically methylates the adenine in position 1618 of 23S rRNA.</text>
</comment>
<dbReference type="RefSeq" id="WP_035328590.1">
    <property type="nucleotide sequence ID" value="NZ_CP015125.1"/>
</dbReference>
<comment type="catalytic activity">
    <reaction evidence="6">
        <text>adenosine(1618) in 23S rRNA + S-adenosyl-L-methionine = N(6)-methyladenosine(1618) in 23S rRNA + S-adenosyl-L-homocysteine + H(+)</text>
        <dbReference type="Rhea" id="RHEA:16497"/>
        <dbReference type="Rhea" id="RHEA-COMP:10229"/>
        <dbReference type="Rhea" id="RHEA-COMP:10231"/>
        <dbReference type="ChEBI" id="CHEBI:15378"/>
        <dbReference type="ChEBI" id="CHEBI:57856"/>
        <dbReference type="ChEBI" id="CHEBI:59789"/>
        <dbReference type="ChEBI" id="CHEBI:74411"/>
        <dbReference type="ChEBI" id="CHEBI:74449"/>
        <dbReference type="EC" id="2.1.1.181"/>
    </reaction>
</comment>
<keyword evidence="2 6" id="KW-0698">rRNA processing</keyword>
<dbReference type="NCBIfam" id="NF008725">
    <property type="entry name" value="PRK11727.1"/>
    <property type="match status" value="1"/>
</dbReference>
<name>A0A0A2GZI3_9FLAO</name>
<dbReference type="GO" id="GO:0052907">
    <property type="term" value="F:23S rRNA (adenine(1618)-N(6))-methyltransferase activity"/>
    <property type="evidence" value="ECO:0007669"/>
    <property type="project" value="UniProtKB-EC"/>
</dbReference>
<evidence type="ECO:0000313" key="7">
    <source>
        <dbReference type="EMBL" id="KGO07923.1"/>
    </source>
</evidence>
<organism evidence="7 8">
    <name type="scientific">Dokdonia donghaensis DSW-1</name>
    <dbReference type="NCBI Taxonomy" id="1300343"/>
    <lineage>
        <taxon>Bacteria</taxon>
        <taxon>Pseudomonadati</taxon>
        <taxon>Bacteroidota</taxon>
        <taxon>Flavobacteriia</taxon>
        <taxon>Flavobacteriales</taxon>
        <taxon>Flavobacteriaceae</taxon>
        <taxon>Dokdonia</taxon>
    </lineage>
</organism>
<dbReference type="InterPro" id="IPR016909">
    <property type="entry name" value="rRNA_lsu_MeTfrase_F"/>
</dbReference>
<dbReference type="KEGG" id="ddo:I597_2121"/>
<dbReference type="AlphaFoldDB" id="A0A0A2GZI3"/>
<keyword evidence="1 6" id="KW-0963">Cytoplasm</keyword>
<evidence type="ECO:0000256" key="5">
    <source>
        <dbReference type="ARBA" id="ARBA00022691"/>
    </source>
</evidence>
<dbReference type="Proteomes" id="UP000030140">
    <property type="component" value="Unassembled WGS sequence"/>
</dbReference>
<dbReference type="PATRIC" id="fig|1300343.5.peg.2137"/>
<dbReference type="Pfam" id="PF05971">
    <property type="entry name" value="Methyltransf_10"/>
    <property type="match status" value="1"/>
</dbReference>
<accession>A0A0A2GZI3</accession>
<dbReference type="PIRSF" id="PIRSF029038">
    <property type="entry name" value="Mtase_YbiN_prd"/>
    <property type="match status" value="1"/>
</dbReference>
<protein>
    <recommendedName>
        <fullName evidence="6">Ribosomal RNA large subunit methyltransferase F</fullName>
        <ecNumber evidence="6">2.1.1.181</ecNumber>
    </recommendedName>
    <alternativeName>
        <fullName evidence="6">23S rRNA mA1618 methyltransferase</fullName>
    </alternativeName>
    <alternativeName>
        <fullName evidence="6">rRNA adenine N-6-methyltransferase</fullName>
    </alternativeName>
</protein>
<evidence type="ECO:0000256" key="4">
    <source>
        <dbReference type="ARBA" id="ARBA00022679"/>
    </source>
</evidence>
<keyword evidence="8" id="KW-1185">Reference proteome</keyword>
<evidence type="ECO:0000256" key="6">
    <source>
        <dbReference type="HAMAP-Rule" id="MF_01848"/>
    </source>
</evidence>
<keyword evidence="3 6" id="KW-0489">Methyltransferase</keyword>
<dbReference type="SUPFAM" id="SSF53335">
    <property type="entry name" value="S-adenosyl-L-methionine-dependent methyltransferases"/>
    <property type="match status" value="1"/>
</dbReference>
<dbReference type="CDD" id="cd02440">
    <property type="entry name" value="AdoMet_MTases"/>
    <property type="match status" value="1"/>
</dbReference>
<dbReference type="Gene3D" id="3.40.50.150">
    <property type="entry name" value="Vaccinia Virus protein VP39"/>
    <property type="match status" value="1"/>
</dbReference>
<dbReference type="HAMAP" id="MF_01848">
    <property type="entry name" value="23SrRNA_methyltr_F"/>
    <property type="match status" value="1"/>
</dbReference>
<reference evidence="7 8" key="1">
    <citation type="submission" date="2014-10" db="EMBL/GenBank/DDBJ databases">
        <title>Draft genome sequence of the proteorhodopsin-containing marine bacterium Dokdonia donghaensis.</title>
        <authorList>
            <person name="Gomez-Consarnau L."/>
            <person name="Gonzalez J.M."/>
            <person name="Riedel T."/>
            <person name="Jaenicke S."/>
            <person name="Wagner-Doebler I."/>
            <person name="Fuhrman J.A."/>
        </authorList>
    </citation>
    <scope>NUCLEOTIDE SEQUENCE [LARGE SCALE GENOMIC DNA]</scope>
    <source>
        <strain evidence="7 8">DSW-1</strain>
    </source>
</reference>
<comment type="subcellular location">
    <subcellularLocation>
        <location evidence="6">Cytoplasm</location>
    </subcellularLocation>
</comment>
<dbReference type="GO" id="GO:0005737">
    <property type="term" value="C:cytoplasm"/>
    <property type="evidence" value="ECO:0007669"/>
    <property type="project" value="UniProtKB-SubCell"/>
</dbReference>
<keyword evidence="4 6" id="KW-0808">Transferase</keyword>
<dbReference type="InterPro" id="IPR010286">
    <property type="entry name" value="METTL16/RlmF"/>
</dbReference>
<proteinExistence type="inferred from homology"/>
<dbReference type="EMBL" id="JSAQ01000001">
    <property type="protein sequence ID" value="KGO07923.1"/>
    <property type="molecule type" value="Genomic_DNA"/>
</dbReference>
<evidence type="ECO:0000313" key="8">
    <source>
        <dbReference type="Proteomes" id="UP000030140"/>
    </source>
</evidence>
<comment type="similarity">
    <text evidence="6">Belongs to the methyltransferase superfamily. METTL16/RlmF family.</text>
</comment>
<dbReference type="PANTHER" id="PTHR13393:SF0">
    <property type="entry name" value="RNA N6-ADENOSINE-METHYLTRANSFERASE METTL16"/>
    <property type="match status" value="1"/>
</dbReference>
<dbReference type="EC" id="2.1.1.181" evidence="6"/>
<dbReference type="GO" id="GO:0070475">
    <property type="term" value="P:rRNA base methylation"/>
    <property type="evidence" value="ECO:0007669"/>
    <property type="project" value="TreeGrafter"/>
</dbReference>
<gene>
    <name evidence="6" type="primary">rlmF</name>
    <name evidence="7" type="ORF">NV36_02060</name>
</gene>
<evidence type="ECO:0000256" key="2">
    <source>
        <dbReference type="ARBA" id="ARBA00022552"/>
    </source>
</evidence>
<dbReference type="InterPro" id="IPR029063">
    <property type="entry name" value="SAM-dependent_MTases_sf"/>
</dbReference>
<evidence type="ECO:0000256" key="1">
    <source>
        <dbReference type="ARBA" id="ARBA00022490"/>
    </source>
</evidence>
<dbReference type="OrthoDB" id="1115728at2"/>
<sequence>MHPDNKNIGPYLFKQLRKVNKDLAPHILETNRGIQTIDFSNPKAVLELNRAILLNDYSLNWYDIPEGYLAPAIPGRADYILYLKDFLNTDKQAQGLDVGTGANFIYPLLGGSLFNWKMKGVDIDPKAVQNANQLLEKNTHLKGFLSAVYQQQRAQIFEGAILPVEQYDFTMCNPPFYSSEKEAFKATKEKSKNLKLKEVERNFAGQSNELWCNGGEALFIKRMVKESVHFKDQVGWFTTLVSKSEHLPKIRKQLEKLKAEHKTVDMSQGNKKSRFLAWRFKE</sequence>